<evidence type="ECO:0000313" key="2">
    <source>
        <dbReference type="Proteomes" id="UP000663720"/>
    </source>
</evidence>
<organism evidence="1 2">
    <name type="scientific">Desulfonema limicola</name>
    <dbReference type="NCBI Taxonomy" id="45656"/>
    <lineage>
        <taxon>Bacteria</taxon>
        <taxon>Pseudomonadati</taxon>
        <taxon>Thermodesulfobacteriota</taxon>
        <taxon>Desulfobacteria</taxon>
        <taxon>Desulfobacterales</taxon>
        <taxon>Desulfococcaceae</taxon>
        <taxon>Desulfonema</taxon>
    </lineage>
</organism>
<dbReference type="Proteomes" id="UP000663720">
    <property type="component" value="Chromosome"/>
</dbReference>
<accession>A0A975B5A3</accession>
<evidence type="ECO:0000313" key="1">
    <source>
        <dbReference type="EMBL" id="QTA79027.1"/>
    </source>
</evidence>
<proteinExistence type="predicted"/>
<dbReference type="EMBL" id="CP061799">
    <property type="protein sequence ID" value="QTA79027.1"/>
    <property type="molecule type" value="Genomic_DNA"/>
</dbReference>
<reference evidence="1" key="1">
    <citation type="journal article" date="2021" name="Microb. Physiol.">
        <title>Proteogenomic Insights into the Physiology of Marine, Sulfate-Reducing, Filamentous Desulfonema limicola and Desulfonema magnum.</title>
        <authorList>
            <person name="Schnaars V."/>
            <person name="Wohlbrand L."/>
            <person name="Scheve S."/>
            <person name="Hinrichs C."/>
            <person name="Reinhardt R."/>
            <person name="Rabus R."/>
        </authorList>
    </citation>
    <scope>NUCLEOTIDE SEQUENCE</scope>
    <source>
        <strain evidence="1">5ac10</strain>
    </source>
</reference>
<keyword evidence="2" id="KW-1185">Reference proteome</keyword>
<sequence>MERKQQIQGIIMDENTNQDNVLNSSGKKIKKPVKAGANKLTAAQHGAMETILINLKDILIPGEIVTSESLKPDQEAQFHKLKISLDLSPFAYAVFLPSGIYQNLGLYKKLEKKEKDIVPDDTSKILVSGINEYQRILTADISPDKPGINIFDQGSLLASYNYNTPQECIDDLSKIIWIHFKYKDAWTHDDYVKYTEGWFFRSANYKIPNLSINVNHSYIHHPVLINTNTIQAVFKLMKATLIRLFAHADKTIAAANAANLYKPDTVKITKSGLSNGKENEKKSLRLYFEDRLVGLLKLLQGYEIINFKSFSESEKNEFKRMFARTVEDIFQLMLQKIFNNLDMV</sequence>
<dbReference type="AlphaFoldDB" id="A0A975B5A3"/>
<name>A0A975B5A3_9BACT</name>
<dbReference type="KEGG" id="dli:dnl_12740"/>
<gene>
    <name evidence="1" type="ORF">dnl_12740</name>
</gene>
<protein>
    <submittedName>
        <fullName evidence="1">Uncharacterized protein</fullName>
    </submittedName>
</protein>